<keyword evidence="5" id="KW-0963">Cytoplasm</keyword>
<dbReference type="KEGG" id="foc:113211222"/>
<evidence type="ECO:0000256" key="7">
    <source>
        <dbReference type="ARBA" id="ARBA00023242"/>
    </source>
</evidence>
<sequence>MGDHILEELEAAARVMLAAPNVVTSEQRHAAEAVFMKFRKTKSPYELCKHILQTSKVDYVLFEAAGLVKEAVLREWSLLTDEEIKSLQQYLLSYVIENATLAAFVRERILQVIAIMVKRRSSVLIVPVPERTKLFDEIEMLVMSGDLPRQVLGCSLMFAIMQEHAITVKSADIGLRYEVHYKVKKNFESTDLKRIFEFCLRAITELIKAEKPFNNTVCVLMKQLLAILEGVLTWQFTTRRPLFKKLAGLVEVRYELGDNPSLCPPMNWKSCLLQPNIFFEIYWNVRDNPQLAHHALTCLVQLASLHGKILLSKSDELAYLTAYIQCFLNLISSVEILDREALGISNMVRKMWLCASPSWLTDINQDLLVNVLQQFTRLTCQFGEGAALEESMNVEDTLYMEAFEHMLGVCVGIVRKASVFPPDFCIQIFNTYLKCHLSPPDGTRGMGHELEAEEIGEIEEDDQTKFKDQLQSLGALGRHVPGHSLPLLCKLLEERTSRLHGQLQRMSQQAMHISDSNILNNLSEDIHWLILISGNVITWDSEGETPQIPSEIIKHSISQSSSINIDTTMKVLASPDHHILDIPGAEQSSDHIIRLIAALFRLCEVEKKAAEAKLGHLLSPEVGRSLMWCLERWCGCYLLPVETYYSEMSMAIMTAFGADTEGATWTVNFLLRKIESNLKYFNAEPELVKETVAMFRSMVSTKKKAACVLKTEGILNIVHLQENLPEGTLPQQAKRGLYAALILAAAGLPENNRAEYWNQVLKPIQDRFKSIVCHECFARNYHEERVKSAIIEILDHFIGVAQGAQCGTAEAIFQYLAPVLSEFSTLIGLYHNYQNVVELILELHVESARQILSFLDQEESRKMFNACLQTIQTYAQWNTNRLSLEKASEEETFRDILLLLQLLRNLLSKDYLDLYTSSSPETQQPGVAASDVVIYGLNIIMPLMTGDLLKYPQLCTQYYKTIMYIVMMIPEKVCSLPSDLLKRMLASVEVGLVSFGQEIMELSCSFLHSFGTSVLQNVPKGSEVYIAFQPFLGIFLNLILSDQVPTELQSAVGSTFFVLICCFPEDYKVAVQTLLHNQPDPSVAERLATAFTNLTESIELDNCARPRENRCNRDRFRENFEKFCWNIHGFLNIK</sequence>
<evidence type="ECO:0000256" key="5">
    <source>
        <dbReference type="ARBA" id="ARBA00022490"/>
    </source>
</evidence>
<evidence type="ECO:0000256" key="4">
    <source>
        <dbReference type="ARBA" id="ARBA00022448"/>
    </source>
</evidence>
<dbReference type="InterPro" id="IPR011989">
    <property type="entry name" value="ARM-like"/>
</dbReference>
<dbReference type="RefSeq" id="XP_052120770.1">
    <property type="nucleotide sequence ID" value="XM_052264810.1"/>
</dbReference>
<dbReference type="PANTHER" id="PTHR12596">
    <property type="entry name" value="EXPORTIN 4,7-RELATED"/>
    <property type="match status" value="1"/>
</dbReference>
<evidence type="ECO:0000256" key="2">
    <source>
        <dbReference type="ARBA" id="ARBA00004496"/>
    </source>
</evidence>
<evidence type="ECO:0000313" key="11">
    <source>
        <dbReference type="RefSeq" id="XP_052120771.1"/>
    </source>
</evidence>
<evidence type="ECO:0000256" key="8">
    <source>
        <dbReference type="ARBA" id="ARBA00040444"/>
    </source>
</evidence>
<name>A0A9C6TV25_FRAOC</name>
<keyword evidence="7" id="KW-0539">Nucleus</keyword>
<evidence type="ECO:0000256" key="3">
    <source>
        <dbReference type="ARBA" id="ARBA00009466"/>
    </source>
</evidence>
<dbReference type="OrthoDB" id="5548448at2759"/>
<dbReference type="GO" id="GO:0005737">
    <property type="term" value="C:cytoplasm"/>
    <property type="evidence" value="ECO:0007669"/>
    <property type="project" value="UniProtKB-SubCell"/>
</dbReference>
<gene>
    <name evidence="10 11" type="primary">LOC113211222</name>
</gene>
<evidence type="ECO:0000256" key="1">
    <source>
        <dbReference type="ARBA" id="ARBA00004123"/>
    </source>
</evidence>
<dbReference type="PANTHER" id="PTHR12596:SF1">
    <property type="entry name" value="EXPORTIN-4"/>
    <property type="match status" value="1"/>
</dbReference>
<reference evidence="10 11" key="1">
    <citation type="submission" date="2025-04" db="UniProtKB">
        <authorList>
            <consortium name="RefSeq"/>
        </authorList>
    </citation>
    <scope>IDENTIFICATION</scope>
    <source>
        <tissue evidence="10 11">Whole organism</tissue>
    </source>
</reference>
<evidence type="ECO:0000313" key="10">
    <source>
        <dbReference type="RefSeq" id="XP_052120770.1"/>
    </source>
</evidence>
<proteinExistence type="inferred from homology"/>
<keyword evidence="4" id="KW-0813">Transport</keyword>
<keyword evidence="9" id="KW-1185">Reference proteome</keyword>
<keyword evidence="6" id="KW-0653">Protein transport</keyword>
<dbReference type="AlphaFoldDB" id="A0A9C6TV25"/>
<comment type="similarity">
    <text evidence="3">Belongs to the exportin family.</text>
</comment>
<organism evidence="9 11">
    <name type="scientific">Frankliniella occidentalis</name>
    <name type="common">Western flower thrips</name>
    <name type="synonym">Euthrips occidentalis</name>
    <dbReference type="NCBI Taxonomy" id="133901"/>
    <lineage>
        <taxon>Eukaryota</taxon>
        <taxon>Metazoa</taxon>
        <taxon>Ecdysozoa</taxon>
        <taxon>Arthropoda</taxon>
        <taxon>Hexapoda</taxon>
        <taxon>Insecta</taxon>
        <taxon>Pterygota</taxon>
        <taxon>Neoptera</taxon>
        <taxon>Paraneoptera</taxon>
        <taxon>Thysanoptera</taxon>
        <taxon>Terebrantia</taxon>
        <taxon>Thripoidea</taxon>
        <taxon>Thripidae</taxon>
        <taxon>Frankliniella</taxon>
    </lineage>
</organism>
<dbReference type="InterPro" id="IPR016024">
    <property type="entry name" value="ARM-type_fold"/>
</dbReference>
<dbReference type="Gene3D" id="1.25.10.10">
    <property type="entry name" value="Leucine-rich Repeat Variant"/>
    <property type="match status" value="2"/>
</dbReference>
<evidence type="ECO:0000313" key="9">
    <source>
        <dbReference type="Proteomes" id="UP000504606"/>
    </source>
</evidence>
<dbReference type="Proteomes" id="UP000504606">
    <property type="component" value="Unplaced"/>
</dbReference>
<comment type="subcellular location">
    <subcellularLocation>
        <location evidence="2">Cytoplasm</location>
    </subcellularLocation>
    <subcellularLocation>
        <location evidence="1">Nucleus</location>
    </subcellularLocation>
</comment>
<dbReference type="GO" id="GO:0006611">
    <property type="term" value="P:protein export from nucleus"/>
    <property type="evidence" value="ECO:0007669"/>
    <property type="project" value="TreeGrafter"/>
</dbReference>
<dbReference type="GO" id="GO:0005643">
    <property type="term" value="C:nuclear pore"/>
    <property type="evidence" value="ECO:0007669"/>
    <property type="project" value="TreeGrafter"/>
</dbReference>
<dbReference type="InterPro" id="IPR044189">
    <property type="entry name" value="XPO4/7-like"/>
</dbReference>
<dbReference type="GeneID" id="113211222"/>
<evidence type="ECO:0000256" key="6">
    <source>
        <dbReference type="ARBA" id="ARBA00022927"/>
    </source>
</evidence>
<dbReference type="GO" id="GO:0005049">
    <property type="term" value="F:nuclear export signal receptor activity"/>
    <property type="evidence" value="ECO:0007669"/>
    <property type="project" value="InterPro"/>
</dbReference>
<protein>
    <recommendedName>
        <fullName evidence="8">Exportin-4</fullName>
    </recommendedName>
</protein>
<accession>A0A9C6TV25</accession>
<dbReference type="SUPFAM" id="SSF48371">
    <property type="entry name" value="ARM repeat"/>
    <property type="match status" value="1"/>
</dbReference>
<dbReference type="RefSeq" id="XP_052120771.1">
    <property type="nucleotide sequence ID" value="XM_052264811.1"/>
</dbReference>